<evidence type="ECO:0000313" key="4">
    <source>
        <dbReference type="EMBL" id="MCF8714397.1"/>
    </source>
</evidence>
<dbReference type="RefSeq" id="WP_236958356.1">
    <property type="nucleotide sequence ID" value="NZ_JAETXX010000002.1"/>
</dbReference>
<organism evidence="4 5">
    <name type="scientific">Joostella atrarenae</name>
    <dbReference type="NCBI Taxonomy" id="679257"/>
    <lineage>
        <taxon>Bacteria</taxon>
        <taxon>Pseudomonadati</taxon>
        <taxon>Bacteroidota</taxon>
        <taxon>Flavobacteriia</taxon>
        <taxon>Flavobacteriales</taxon>
        <taxon>Flavobacteriaceae</taxon>
        <taxon>Joostella</taxon>
    </lineage>
</organism>
<evidence type="ECO:0000259" key="3">
    <source>
        <dbReference type="Pfam" id="PF00881"/>
    </source>
</evidence>
<dbReference type="Pfam" id="PF00881">
    <property type="entry name" value="Nitroreductase"/>
    <property type="match status" value="2"/>
</dbReference>
<feature type="domain" description="Nitroreductase" evidence="3">
    <location>
        <begin position="84"/>
        <end position="165"/>
    </location>
</feature>
<feature type="domain" description="Nitroreductase" evidence="3">
    <location>
        <begin position="24"/>
        <end position="71"/>
    </location>
</feature>
<dbReference type="InterPro" id="IPR000415">
    <property type="entry name" value="Nitroreductase-like"/>
</dbReference>
<comment type="similarity">
    <text evidence="1">Belongs to the nitroreductase family.</text>
</comment>
<dbReference type="EMBL" id="JAETXX010000002">
    <property type="protein sequence ID" value="MCF8714397.1"/>
    <property type="molecule type" value="Genomic_DNA"/>
</dbReference>
<dbReference type="Gene3D" id="3.40.109.10">
    <property type="entry name" value="NADH Oxidase"/>
    <property type="match status" value="1"/>
</dbReference>
<keyword evidence="2" id="KW-0560">Oxidoreductase</keyword>
<dbReference type="CDD" id="cd02138">
    <property type="entry name" value="TdsD-like"/>
    <property type="match status" value="1"/>
</dbReference>
<dbReference type="PANTHER" id="PTHR43673:SF10">
    <property type="entry name" value="NADH DEHYDROGENASE_NAD(P)H NITROREDUCTASE XCC3605-RELATED"/>
    <property type="match status" value="1"/>
</dbReference>
<evidence type="ECO:0000313" key="5">
    <source>
        <dbReference type="Proteomes" id="UP000829517"/>
    </source>
</evidence>
<keyword evidence="5" id="KW-1185">Reference proteome</keyword>
<proteinExistence type="inferred from homology"/>
<sequence>MTPLEQLHLDKIAKTNHEIYALLKMRWSPRVFKEDKLPESEIKQLFEAARWAPSSNNMQPWRFMYAEKGSDTYDEIVDCLSDFNKSWVVNAPLLMITAYKENTDDGKPNFHALHDLGLAVGNMCVQAQYMNIGVHQMAGIDWEKAQKVFKIPKGYHVSTAIALGYYGGDFSKLNDNLLDMEKSERTRVPQEDFAFKDSWKK</sequence>
<name>A0ABS9J1U2_9FLAO</name>
<dbReference type="Proteomes" id="UP000829517">
    <property type="component" value="Unassembled WGS sequence"/>
</dbReference>
<dbReference type="SUPFAM" id="SSF55469">
    <property type="entry name" value="FMN-dependent nitroreductase-like"/>
    <property type="match status" value="1"/>
</dbReference>
<dbReference type="InterPro" id="IPR029479">
    <property type="entry name" value="Nitroreductase"/>
</dbReference>
<accession>A0ABS9J1U2</accession>
<evidence type="ECO:0000256" key="1">
    <source>
        <dbReference type="ARBA" id="ARBA00007118"/>
    </source>
</evidence>
<reference evidence="4 5" key="1">
    <citation type="submission" date="2021-01" db="EMBL/GenBank/DDBJ databases">
        <title>Genome sequencing of Joostella atrarenae M1-2 (= KCTC 23194).</title>
        <authorList>
            <person name="Zakaria M.R."/>
            <person name="Lam M.Q."/>
            <person name="Chong C.S."/>
        </authorList>
    </citation>
    <scope>NUCLEOTIDE SEQUENCE [LARGE SCALE GENOMIC DNA]</scope>
    <source>
        <strain evidence="4 5">M1-2</strain>
    </source>
</reference>
<evidence type="ECO:0000256" key="2">
    <source>
        <dbReference type="ARBA" id="ARBA00023002"/>
    </source>
</evidence>
<dbReference type="PANTHER" id="PTHR43673">
    <property type="entry name" value="NAD(P)H NITROREDUCTASE YDGI-RELATED"/>
    <property type="match status" value="1"/>
</dbReference>
<protein>
    <submittedName>
        <fullName evidence="4">Nitroreductase family protein</fullName>
    </submittedName>
</protein>
<comment type="caution">
    <text evidence="4">The sequence shown here is derived from an EMBL/GenBank/DDBJ whole genome shotgun (WGS) entry which is preliminary data.</text>
</comment>
<gene>
    <name evidence="4" type="ORF">JM658_06090</name>
</gene>